<keyword evidence="2" id="KW-0812">Transmembrane</keyword>
<organism evidence="3 4">
    <name type="scientific">Corynebacterium occultum</name>
    <dbReference type="NCBI Taxonomy" id="2675219"/>
    <lineage>
        <taxon>Bacteria</taxon>
        <taxon>Bacillati</taxon>
        <taxon>Actinomycetota</taxon>
        <taxon>Actinomycetes</taxon>
        <taxon>Mycobacteriales</taxon>
        <taxon>Corynebacteriaceae</taxon>
        <taxon>Corynebacterium</taxon>
    </lineage>
</organism>
<dbReference type="KEGG" id="cok:COCCU_13665"/>
<keyword evidence="2" id="KW-0472">Membrane</keyword>
<keyword evidence="2" id="KW-1133">Transmembrane helix</keyword>
<dbReference type="RefSeq" id="WP_156232274.1">
    <property type="nucleotide sequence ID" value="NZ_CP046455.1"/>
</dbReference>
<accession>A0A6B8VWV4</accession>
<feature type="region of interest" description="Disordered" evidence="1">
    <location>
        <begin position="1"/>
        <end position="47"/>
    </location>
</feature>
<dbReference type="Proteomes" id="UP000424462">
    <property type="component" value="Chromosome"/>
</dbReference>
<evidence type="ECO:0000313" key="4">
    <source>
        <dbReference type="Proteomes" id="UP000424462"/>
    </source>
</evidence>
<feature type="transmembrane region" description="Helical" evidence="2">
    <location>
        <begin position="110"/>
        <end position="132"/>
    </location>
</feature>
<reference evidence="3 4" key="1">
    <citation type="submission" date="2019-11" db="EMBL/GenBank/DDBJ databases">
        <title>Complete genome sequence of Corynebacterium kalinowskii 1959, a novel Corynebacterium species isolated from soil of a small paddock in Vilsendorf, Germany.</title>
        <authorList>
            <person name="Schaffert L."/>
            <person name="Ruwe M."/>
            <person name="Milse J."/>
            <person name="Hanuschka K."/>
            <person name="Ortseifen V."/>
            <person name="Droste J."/>
            <person name="Brandt D."/>
            <person name="Schlueter L."/>
            <person name="Kutter Y."/>
            <person name="Vinke S."/>
            <person name="Viehoefer P."/>
            <person name="Jacob L."/>
            <person name="Luebke N.-C."/>
            <person name="Schulte-Berndt E."/>
            <person name="Hain C."/>
            <person name="Linder M."/>
            <person name="Schmidt P."/>
            <person name="Wollenschlaeger L."/>
            <person name="Luttermann T."/>
            <person name="Thieme E."/>
            <person name="Hassa J."/>
            <person name="Haak M."/>
            <person name="Wittchen M."/>
            <person name="Mentz A."/>
            <person name="Persicke M."/>
            <person name="Busche T."/>
            <person name="Ruckert C."/>
        </authorList>
    </citation>
    <scope>NUCLEOTIDE SEQUENCE [LARGE SCALE GENOMIC DNA]</scope>
    <source>
        <strain evidence="3 4">2039</strain>
    </source>
</reference>
<feature type="transmembrane region" description="Helical" evidence="2">
    <location>
        <begin position="144"/>
        <end position="167"/>
    </location>
</feature>
<dbReference type="AlphaFoldDB" id="A0A6B8VWV4"/>
<evidence type="ECO:0000313" key="3">
    <source>
        <dbReference type="EMBL" id="QGU08623.1"/>
    </source>
</evidence>
<keyword evidence="4" id="KW-1185">Reference proteome</keyword>
<evidence type="ECO:0000256" key="1">
    <source>
        <dbReference type="SAM" id="MobiDB-lite"/>
    </source>
</evidence>
<sequence>MSKSDSPDSSGAKKQKPYGHPENDLVTDYDYTNRPMPGPSTVEDLAGQPDPVLIRERNRQSGRQALFYAIGAIVTLLLGGFLLLLLSRMIGGPYCEAGEATWICTEFTRIAWPVFTSAYAALTLLGCAIIMVRKLNQHLRWWPWMAAFWFLLPMNMLWMTSVLPLAIMDGGGNLLF</sequence>
<name>A0A6B8VWV4_9CORY</name>
<dbReference type="EMBL" id="CP046455">
    <property type="protein sequence ID" value="QGU08623.1"/>
    <property type="molecule type" value="Genomic_DNA"/>
</dbReference>
<feature type="transmembrane region" description="Helical" evidence="2">
    <location>
        <begin position="65"/>
        <end position="90"/>
    </location>
</feature>
<proteinExistence type="predicted"/>
<evidence type="ECO:0000256" key="2">
    <source>
        <dbReference type="SAM" id="Phobius"/>
    </source>
</evidence>
<protein>
    <submittedName>
        <fullName evidence="3">Uncharacterized protein</fullName>
    </submittedName>
</protein>
<gene>
    <name evidence="3" type="ORF">COCCU_13665</name>
</gene>